<evidence type="ECO:0000313" key="1">
    <source>
        <dbReference type="EMBL" id="MDK2063222.1"/>
    </source>
</evidence>
<protein>
    <submittedName>
        <fullName evidence="1">Uncharacterized protein</fullName>
    </submittedName>
</protein>
<proteinExistence type="predicted"/>
<evidence type="ECO:0000313" key="2">
    <source>
        <dbReference type="Proteomes" id="UP001237843"/>
    </source>
</evidence>
<reference evidence="1" key="2">
    <citation type="submission" date="2023-02" db="EMBL/GenBank/DDBJ databases">
        <authorList>
            <person name="Concha-Toloza M."/>
            <person name="Lopez-Cantillo M."/>
            <person name="Molina-Mora J."/>
            <person name="Collado L."/>
        </authorList>
    </citation>
    <scope>NUCLEOTIDE SEQUENCE</scope>
    <source>
        <strain evidence="1">FR1p273A</strain>
    </source>
</reference>
<comment type="caution">
    <text evidence="1">The sequence shown here is derived from an EMBL/GenBank/DDBJ whole genome shotgun (WGS) entry which is preliminary data.</text>
</comment>
<dbReference type="Proteomes" id="UP001237843">
    <property type="component" value="Unassembled WGS sequence"/>
</dbReference>
<dbReference type="EMBL" id="JAQTJH010000024">
    <property type="protein sequence ID" value="MDK2063222.1"/>
    <property type="molecule type" value="Genomic_DNA"/>
</dbReference>
<gene>
    <name evidence="1" type="ORF">PT520_11910</name>
</gene>
<organism evidence="1 2">
    <name type="scientific">Aliarcobacter butzleri</name>
    <dbReference type="NCBI Taxonomy" id="28197"/>
    <lineage>
        <taxon>Bacteria</taxon>
        <taxon>Pseudomonadati</taxon>
        <taxon>Campylobacterota</taxon>
        <taxon>Epsilonproteobacteria</taxon>
        <taxon>Campylobacterales</taxon>
        <taxon>Arcobacteraceae</taxon>
        <taxon>Aliarcobacter</taxon>
    </lineage>
</organism>
<dbReference type="RefSeq" id="WP_284075179.1">
    <property type="nucleotide sequence ID" value="NZ_JAQTJH010000024.1"/>
</dbReference>
<name>A0AAW6VS09_9BACT</name>
<sequence>MNMKNISRKEIKEKILFSFIEDIRLLLDHLYTLPEQLYLINLSLKNKISISVKHYNQFLEENLKEEFLRFKKNSYFFKRPVKIKSAMILYPDSYLKQFNLLSFNGLLNDTMKLDLTLYDYIFFVKKYIESDYLKNKKKLVTPHQIIVPNINPIGGKSFIKKKIPGHSFNDIIESIKYNILNQIQ</sequence>
<reference evidence="1" key="1">
    <citation type="journal article" date="2023" name="Antibiotics">
        <title>Genomic Characterization of Antibiotic-Resistant Campylobacterales Isolated from Chilean Poultry Meat.</title>
        <authorList>
            <person name="Concha-Toloza M."/>
            <person name="Lopez-Cantillo M."/>
            <person name="Molina-Mora J.A."/>
            <person name="Collado L."/>
        </authorList>
    </citation>
    <scope>NUCLEOTIDE SEQUENCE</scope>
    <source>
        <strain evidence="1">FR1p273A</strain>
    </source>
</reference>
<dbReference type="AlphaFoldDB" id="A0AAW6VS09"/>
<accession>A0AAW6VS09</accession>